<feature type="transmembrane region" description="Helical" evidence="1">
    <location>
        <begin position="120"/>
        <end position="143"/>
    </location>
</feature>
<protein>
    <submittedName>
        <fullName evidence="3">Acyltransferase family protein</fullName>
    </submittedName>
</protein>
<dbReference type="Pfam" id="PF01757">
    <property type="entry name" value="Acyl_transf_3"/>
    <property type="match status" value="1"/>
</dbReference>
<comment type="caution">
    <text evidence="3">The sequence shown here is derived from an EMBL/GenBank/DDBJ whole genome shotgun (WGS) entry which is preliminary data.</text>
</comment>
<dbReference type="PATRIC" id="fig|1339352.3.peg.3438"/>
<dbReference type="AlphaFoldDB" id="A0A069S9K5"/>
<evidence type="ECO:0000259" key="2">
    <source>
        <dbReference type="Pfam" id="PF01757"/>
    </source>
</evidence>
<keyword evidence="1" id="KW-0472">Membrane</keyword>
<sequence>MFGVFVFENDSLHRFLKEFSWIKVACAVAVFILGEFLYFTNGVGTGGMFLLNAMLPFIGIWFVMEVAKLVCNDWTDVHERHLLMWIAQSSYIIYLFHTTFEGLVKAVLRKLLIDSNVWYVFIPSAILVIFSGVIIPMLLYRFVLKKHRITKLLFGL</sequence>
<dbReference type="Proteomes" id="UP000027661">
    <property type="component" value="Unassembled WGS sequence"/>
</dbReference>
<evidence type="ECO:0000313" key="3">
    <source>
        <dbReference type="EMBL" id="KDS46792.1"/>
    </source>
</evidence>
<gene>
    <name evidence="3" type="ORF">M099_3645</name>
</gene>
<dbReference type="InterPro" id="IPR002656">
    <property type="entry name" value="Acyl_transf_3_dom"/>
</dbReference>
<dbReference type="GO" id="GO:0016747">
    <property type="term" value="F:acyltransferase activity, transferring groups other than amino-acyl groups"/>
    <property type="evidence" value="ECO:0007669"/>
    <property type="project" value="InterPro"/>
</dbReference>
<name>A0A069S9K5_PHOVU</name>
<dbReference type="EMBL" id="JNHM01000116">
    <property type="protein sequence ID" value="KDS46792.1"/>
    <property type="molecule type" value="Genomic_DNA"/>
</dbReference>
<keyword evidence="1" id="KW-0812">Transmembrane</keyword>
<accession>A0A069S9K5</accession>
<evidence type="ECO:0000313" key="4">
    <source>
        <dbReference type="Proteomes" id="UP000027661"/>
    </source>
</evidence>
<evidence type="ECO:0000256" key="1">
    <source>
        <dbReference type="SAM" id="Phobius"/>
    </source>
</evidence>
<reference evidence="3 4" key="1">
    <citation type="submission" date="2014-04" db="EMBL/GenBank/DDBJ databases">
        <authorList>
            <person name="Sears C."/>
            <person name="Carroll K."/>
            <person name="Sack B.R."/>
            <person name="Qadri F."/>
            <person name="Myers L.L."/>
            <person name="Chung G.-T."/>
            <person name="Escheverria P."/>
            <person name="Fraser C.M."/>
            <person name="Sadzewicz L."/>
            <person name="Shefchek K.A."/>
            <person name="Tallon L."/>
            <person name="Das S.P."/>
            <person name="Daugherty S."/>
            <person name="Mongodin E.F."/>
        </authorList>
    </citation>
    <scope>NUCLEOTIDE SEQUENCE [LARGE SCALE GENOMIC DNA]</scope>
    <source>
        <strain evidence="3 4">3975 RP4</strain>
    </source>
</reference>
<keyword evidence="3" id="KW-0012">Acyltransferase</keyword>
<feature type="domain" description="Acyltransferase 3" evidence="2">
    <location>
        <begin position="2"/>
        <end position="141"/>
    </location>
</feature>
<keyword evidence="3" id="KW-0808">Transferase</keyword>
<feature type="transmembrane region" description="Helical" evidence="1">
    <location>
        <begin position="21"/>
        <end position="40"/>
    </location>
</feature>
<organism evidence="3 4">
    <name type="scientific">Phocaeicola vulgatus str. 3975 RP4</name>
    <dbReference type="NCBI Taxonomy" id="1339352"/>
    <lineage>
        <taxon>Bacteria</taxon>
        <taxon>Pseudomonadati</taxon>
        <taxon>Bacteroidota</taxon>
        <taxon>Bacteroidia</taxon>
        <taxon>Bacteroidales</taxon>
        <taxon>Bacteroidaceae</taxon>
        <taxon>Phocaeicola</taxon>
    </lineage>
</organism>
<keyword evidence="1" id="KW-1133">Transmembrane helix</keyword>
<proteinExistence type="predicted"/>
<feature type="transmembrane region" description="Helical" evidence="1">
    <location>
        <begin position="46"/>
        <end position="70"/>
    </location>
</feature>
<feature type="transmembrane region" description="Helical" evidence="1">
    <location>
        <begin position="82"/>
        <end position="100"/>
    </location>
</feature>